<dbReference type="InterPro" id="IPR049397">
    <property type="entry name" value="EthR_C"/>
</dbReference>
<dbReference type="SUPFAM" id="SSF46689">
    <property type="entry name" value="Homeodomain-like"/>
    <property type="match status" value="1"/>
</dbReference>
<evidence type="ECO:0000256" key="1">
    <source>
        <dbReference type="ARBA" id="ARBA00023125"/>
    </source>
</evidence>
<dbReference type="PANTHER" id="PTHR30055">
    <property type="entry name" value="HTH-TYPE TRANSCRIPTIONAL REGULATOR RUTR"/>
    <property type="match status" value="1"/>
</dbReference>
<evidence type="ECO:0000259" key="3">
    <source>
        <dbReference type="PROSITE" id="PS50977"/>
    </source>
</evidence>
<keyword evidence="1 2" id="KW-0238">DNA-binding</keyword>
<dbReference type="Gene3D" id="1.10.357.10">
    <property type="entry name" value="Tetracycline Repressor, domain 2"/>
    <property type="match status" value="1"/>
</dbReference>
<evidence type="ECO:0000313" key="4">
    <source>
        <dbReference type="EMBL" id="MDW5598375.1"/>
    </source>
</evidence>
<protein>
    <submittedName>
        <fullName evidence="4">Helix-turn-helix domain-containing protein</fullName>
    </submittedName>
</protein>
<organism evidence="4 5">
    <name type="scientific">Conexibacter stalactiti</name>
    <dbReference type="NCBI Taxonomy" id="1940611"/>
    <lineage>
        <taxon>Bacteria</taxon>
        <taxon>Bacillati</taxon>
        <taxon>Actinomycetota</taxon>
        <taxon>Thermoleophilia</taxon>
        <taxon>Solirubrobacterales</taxon>
        <taxon>Conexibacteraceae</taxon>
        <taxon>Conexibacter</taxon>
    </lineage>
</organism>
<evidence type="ECO:0000313" key="5">
    <source>
        <dbReference type="Proteomes" id="UP001284601"/>
    </source>
</evidence>
<dbReference type="InterPro" id="IPR036271">
    <property type="entry name" value="Tet_transcr_reg_TetR-rel_C_sf"/>
</dbReference>
<dbReference type="SUPFAM" id="SSF48498">
    <property type="entry name" value="Tetracyclin repressor-like, C-terminal domain"/>
    <property type="match status" value="1"/>
</dbReference>
<dbReference type="PANTHER" id="PTHR30055:SF184">
    <property type="entry name" value="HTH-TYPE TRANSCRIPTIONAL REGULATOR ETHR"/>
    <property type="match status" value="1"/>
</dbReference>
<keyword evidence="5" id="KW-1185">Reference proteome</keyword>
<comment type="caution">
    <text evidence="4">The sequence shown here is derived from an EMBL/GenBank/DDBJ whole genome shotgun (WGS) entry which is preliminary data.</text>
</comment>
<feature type="domain" description="HTH tetR-type" evidence="3">
    <location>
        <begin position="11"/>
        <end position="71"/>
    </location>
</feature>
<gene>
    <name evidence="4" type="ORF">R7226_28710</name>
</gene>
<dbReference type="Proteomes" id="UP001284601">
    <property type="component" value="Unassembled WGS sequence"/>
</dbReference>
<dbReference type="EMBL" id="JAWSTH010000137">
    <property type="protein sequence ID" value="MDW5598375.1"/>
    <property type="molecule type" value="Genomic_DNA"/>
</dbReference>
<feature type="DNA-binding region" description="H-T-H motif" evidence="2">
    <location>
        <begin position="34"/>
        <end position="53"/>
    </location>
</feature>
<name>A0ABU4HYI7_9ACTN</name>
<sequence>MSEVAHRRRRSQARQRILAAARELLEQRPWSEISLEEIMRGAELTRTAFYRHFDDRQLLLLALVEELGSGFDGVAAPWTEVDAAADPARELGPALRALTEVYVGEGRLLQAIADGAAQDPDLHDTYMALGERITDGVARTIEREVAAGRSGVADPREVASALVWMNERYLLQHFGRTPDGDVERVAAALHVIWHSAIYGEAPGAAARG</sequence>
<reference evidence="5" key="1">
    <citation type="submission" date="2023-07" db="EMBL/GenBank/DDBJ databases">
        <title>Conexibacter stalactiti sp. nov., isolated from stalactites in a lava cave and emended description of the genus Conexibacter.</title>
        <authorList>
            <person name="Lee S.D."/>
        </authorList>
    </citation>
    <scope>NUCLEOTIDE SEQUENCE [LARGE SCALE GENOMIC DNA]</scope>
    <source>
        <strain evidence="5">KCTC 39840</strain>
    </source>
</reference>
<evidence type="ECO:0000256" key="2">
    <source>
        <dbReference type="PROSITE-ProRule" id="PRU00335"/>
    </source>
</evidence>
<dbReference type="Gene3D" id="1.10.10.60">
    <property type="entry name" value="Homeodomain-like"/>
    <property type="match status" value="1"/>
</dbReference>
<dbReference type="InterPro" id="IPR001647">
    <property type="entry name" value="HTH_TetR"/>
</dbReference>
<dbReference type="InterPro" id="IPR009057">
    <property type="entry name" value="Homeodomain-like_sf"/>
</dbReference>
<proteinExistence type="predicted"/>
<accession>A0ABU4HYI7</accession>
<dbReference type="RefSeq" id="WP_318600902.1">
    <property type="nucleotide sequence ID" value="NZ_JAWSTH010000137.1"/>
</dbReference>
<dbReference type="Pfam" id="PF21313">
    <property type="entry name" value="EthR_C"/>
    <property type="match status" value="1"/>
</dbReference>
<dbReference type="PRINTS" id="PR00455">
    <property type="entry name" value="HTHTETR"/>
</dbReference>
<dbReference type="InterPro" id="IPR050109">
    <property type="entry name" value="HTH-type_TetR-like_transc_reg"/>
</dbReference>
<dbReference type="PROSITE" id="PS50977">
    <property type="entry name" value="HTH_TETR_2"/>
    <property type="match status" value="1"/>
</dbReference>
<dbReference type="Pfam" id="PF00440">
    <property type="entry name" value="TetR_N"/>
    <property type="match status" value="1"/>
</dbReference>